<gene>
    <name evidence="4" type="ORF">DPMN_116523</name>
</gene>
<organism evidence="4 5">
    <name type="scientific">Dreissena polymorpha</name>
    <name type="common">Zebra mussel</name>
    <name type="synonym">Mytilus polymorpha</name>
    <dbReference type="NCBI Taxonomy" id="45954"/>
    <lineage>
        <taxon>Eukaryota</taxon>
        <taxon>Metazoa</taxon>
        <taxon>Spiralia</taxon>
        <taxon>Lophotrochozoa</taxon>
        <taxon>Mollusca</taxon>
        <taxon>Bivalvia</taxon>
        <taxon>Autobranchia</taxon>
        <taxon>Heteroconchia</taxon>
        <taxon>Euheterodonta</taxon>
        <taxon>Imparidentia</taxon>
        <taxon>Neoheterodontei</taxon>
        <taxon>Myida</taxon>
        <taxon>Dreissenoidea</taxon>
        <taxon>Dreissenidae</taxon>
        <taxon>Dreissena</taxon>
    </lineage>
</organism>
<sequence>MTVLTMTFLGLESRSDLPRVSYTTALDIYIAMAFVFVLATMVQFAAVHNFTKHGYGEPMPPPPGGHTTEEEEDENNEREKLVPTVNIFFIQ</sequence>
<dbReference type="InterPro" id="IPR006029">
    <property type="entry name" value="Neurotrans-gated_channel_TM"/>
</dbReference>
<evidence type="ECO:0000256" key="2">
    <source>
        <dbReference type="SAM" id="Phobius"/>
    </source>
</evidence>
<dbReference type="Gene3D" id="1.20.58.390">
    <property type="entry name" value="Neurotransmitter-gated ion-channel transmembrane domain"/>
    <property type="match status" value="1"/>
</dbReference>
<evidence type="ECO:0000313" key="4">
    <source>
        <dbReference type="EMBL" id="KAH3843016.1"/>
    </source>
</evidence>
<dbReference type="InterPro" id="IPR038050">
    <property type="entry name" value="Neuro_actylchol_rec"/>
</dbReference>
<reference evidence="4" key="1">
    <citation type="journal article" date="2019" name="bioRxiv">
        <title>The Genome of the Zebra Mussel, Dreissena polymorpha: A Resource for Invasive Species Research.</title>
        <authorList>
            <person name="McCartney M.A."/>
            <person name="Auch B."/>
            <person name="Kono T."/>
            <person name="Mallez S."/>
            <person name="Zhang Y."/>
            <person name="Obille A."/>
            <person name="Becker A."/>
            <person name="Abrahante J.E."/>
            <person name="Garbe J."/>
            <person name="Badalamenti J.P."/>
            <person name="Herman A."/>
            <person name="Mangelson H."/>
            <person name="Liachko I."/>
            <person name="Sullivan S."/>
            <person name="Sone E.D."/>
            <person name="Koren S."/>
            <person name="Silverstein K.A.T."/>
            <person name="Beckman K.B."/>
            <person name="Gohl D.M."/>
        </authorList>
    </citation>
    <scope>NUCLEOTIDE SEQUENCE</scope>
    <source>
        <strain evidence="4">Duluth1</strain>
        <tissue evidence="4">Whole animal</tissue>
    </source>
</reference>
<protein>
    <recommendedName>
        <fullName evidence="3">Neurotransmitter-gated ion-channel transmembrane domain-containing protein</fullName>
    </recommendedName>
</protein>
<evidence type="ECO:0000259" key="3">
    <source>
        <dbReference type="Pfam" id="PF02932"/>
    </source>
</evidence>
<evidence type="ECO:0000256" key="1">
    <source>
        <dbReference type="SAM" id="MobiDB-lite"/>
    </source>
</evidence>
<name>A0A9D4QTH1_DREPO</name>
<dbReference type="Pfam" id="PF02932">
    <property type="entry name" value="Neur_chan_memb"/>
    <property type="match status" value="1"/>
</dbReference>
<keyword evidence="2" id="KW-1133">Transmembrane helix</keyword>
<proteinExistence type="predicted"/>
<comment type="caution">
    <text evidence="4">The sequence shown here is derived from an EMBL/GenBank/DDBJ whole genome shotgun (WGS) entry which is preliminary data.</text>
</comment>
<feature type="domain" description="Neurotransmitter-gated ion-channel transmembrane" evidence="3">
    <location>
        <begin position="2"/>
        <end position="53"/>
    </location>
</feature>
<accession>A0A9D4QTH1</accession>
<keyword evidence="2" id="KW-0472">Membrane</keyword>
<dbReference type="AlphaFoldDB" id="A0A9D4QTH1"/>
<dbReference type="SUPFAM" id="SSF90112">
    <property type="entry name" value="Neurotransmitter-gated ion-channel transmembrane pore"/>
    <property type="match status" value="1"/>
</dbReference>
<dbReference type="GO" id="GO:0006811">
    <property type="term" value="P:monoatomic ion transport"/>
    <property type="evidence" value="ECO:0007669"/>
    <property type="project" value="InterPro"/>
</dbReference>
<dbReference type="Proteomes" id="UP000828390">
    <property type="component" value="Unassembled WGS sequence"/>
</dbReference>
<dbReference type="GO" id="GO:0016020">
    <property type="term" value="C:membrane"/>
    <property type="evidence" value="ECO:0007669"/>
    <property type="project" value="InterPro"/>
</dbReference>
<keyword evidence="5" id="KW-1185">Reference proteome</keyword>
<feature type="region of interest" description="Disordered" evidence="1">
    <location>
        <begin position="55"/>
        <end position="85"/>
    </location>
</feature>
<evidence type="ECO:0000313" key="5">
    <source>
        <dbReference type="Proteomes" id="UP000828390"/>
    </source>
</evidence>
<feature type="transmembrane region" description="Helical" evidence="2">
    <location>
        <begin position="20"/>
        <end position="42"/>
    </location>
</feature>
<dbReference type="InterPro" id="IPR036719">
    <property type="entry name" value="Neuro-gated_channel_TM_sf"/>
</dbReference>
<keyword evidence="2" id="KW-0812">Transmembrane</keyword>
<dbReference type="EMBL" id="JAIWYP010000004">
    <property type="protein sequence ID" value="KAH3843016.1"/>
    <property type="molecule type" value="Genomic_DNA"/>
</dbReference>
<reference evidence="4" key="2">
    <citation type="submission" date="2020-11" db="EMBL/GenBank/DDBJ databases">
        <authorList>
            <person name="McCartney M.A."/>
            <person name="Auch B."/>
            <person name="Kono T."/>
            <person name="Mallez S."/>
            <person name="Becker A."/>
            <person name="Gohl D.M."/>
            <person name="Silverstein K.A.T."/>
            <person name="Koren S."/>
            <person name="Bechman K.B."/>
            <person name="Herman A."/>
            <person name="Abrahante J.E."/>
            <person name="Garbe J."/>
        </authorList>
    </citation>
    <scope>NUCLEOTIDE SEQUENCE</scope>
    <source>
        <strain evidence="4">Duluth1</strain>
        <tissue evidence="4">Whole animal</tissue>
    </source>
</reference>